<accession>A0A1L9T7Z8</accession>
<dbReference type="RefSeq" id="XP_040699368.1">
    <property type="nucleotide sequence ID" value="XM_040847703.1"/>
</dbReference>
<dbReference type="InterPro" id="IPR053178">
    <property type="entry name" value="Osmoadaptation_assoc"/>
</dbReference>
<dbReference type="Pfam" id="PF11951">
    <property type="entry name" value="Fungal_trans_2"/>
    <property type="match status" value="1"/>
</dbReference>
<evidence type="ECO:0008006" key="4">
    <source>
        <dbReference type="Google" id="ProtNLM"/>
    </source>
</evidence>
<evidence type="ECO:0000313" key="3">
    <source>
        <dbReference type="Proteomes" id="UP000184356"/>
    </source>
</evidence>
<dbReference type="GeneID" id="63763776"/>
<dbReference type="InterPro" id="IPR021858">
    <property type="entry name" value="Fun_TF"/>
</dbReference>
<evidence type="ECO:0000313" key="2">
    <source>
        <dbReference type="EMBL" id="OJJ55562.1"/>
    </source>
</evidence>
<name>A0A1L9T7Z8_9EURO</name>
<dbReference type="PANTHER" id="PTHR38111">
    <property type="entry name" value="ZN(2)-C6 FUNGAL-TYPE DOMAIN-CONTAINING PROTEIN-RELATED"/>
    <property type="match status" value="1"/>
</dbReference>
<keyword evidence="3" id="KW-1185">Reference proteome</keyword>
<protein>
    <recommendedName>
        <fullName evidence="4">Transcription factor domain-containing protein</fullName>
    </recommendedName>
</protein>
<feature type="region of interest" description="Disordered" evidence="1">
    <location>
        <begin position="1"/>
        <end position="54"/>
    </location>
</feature>
<feature type="compositionally biased region" description="Basic residues" evidence="1">
    <location>
        <begin position="8"/>
        <end position="19"/>
    </location>
</feature>
<dbReference type="VEuPathDB" id="FungiDB:ASPSYDRAFT_48775"/>
<dbReference type="EMBL" id="KV878592">
    <property type="protein sequence ID" value="OJJ55562.1"/>
    <property type="molecule type" value="Genomic_DNA"/>
</dbReference>
<sequence>MGGAAHMDRRRARRGHFHSGQRDGTYEKEQQQQKQKQQKKALSPRIRQGIKPQASIDETLAPSLVGEALNLQTKEAFQQFLVHYFPNMHASIASRVDVNWMDFVRSPQPLPPAVMWGVRALVTYQMGSMQAGSNENKSKNKHENENALLTARHMYTRGIRHLASILGTPSALTDSTLAAAIMLCMFEAIDGDCEGSWLLHAQGIRHIIAARGPDAHKTGMGRNLLLSYRPFLIGEAFINCEPCILGRPDWAAIFEDVDIDIASADGESESKSKTKTSSSPLGQTIDYAFNESAKCPGYYAATHEIITSRPASHKSKSVSQTLMDDMGRTRRNLLRLQGILVQGVCLSGTGTGTGTETPSASSFAGSISPAHVASLAKLSSEGISAAVALLDQLSTLLRSHFHRVISLSQYQSGFMTELNGASLKDPWYAGANRLVRTTAVEASKACPMGNQLDRFSVSMGMLSIY</sequence>
<dbReference type="OrthoDB" id="3525185at2759"/>
<proteinExistence type="predicted"/>
<evidence type="ECO:0000256" key="1">
    <source>
        <dbReference type="SAM" id="MobiDB-lite"/>
    </source>
</evidence>
<dbReference type="PANTHER" id="PTHR38111:SF6">
    <property type="entry name" value="FINGER DOMAIN PROTEIN, PUTATIVE (AFU_ORTHOLOGUE AFUA_8G01940)-RELATED"/>
    <property type="match status" value="1"/>
</dbReference>
<gene>
    <name evidence="2" type="ORF">ASPSYDRAFT_48775</name>
</gene>
<organism evidence="2 3">
    <name type="scientific">Aspergillus sydowii CBS 593.65</name>
    <dbReference type="NCBI Taxonomy" id="1036612"/>
    <lineage>
        <taxon>Eukaryota</taxon>
        <taxon>Fungi</taxon>
        <taxon>Dikarya</taxon>
        <taxon>Ascomycota</taxon>
        <taxon>Pezizomycotina</taxon>
        <taxon>Eurotiomycetes</taxon>
        <taxon>Eurotiomycetidae</taxon>
        <taxon>Eurotiales</taxon>
        <taxon>Aspergillaceae</taxon>
        <taxon>Aspergillus</taxon>
        <taxon>Aspergillus subgen. Nidulantes</taxon>
    </lineage>
</organism>
<reference evidence="3" key="1">
    <citation type="journal article" date="2017" name="Genome Biol.">
        <title>Comparative genomics reveals high biological diversity and specific adaptations in the industrially and medically important fungal genus Aspergillus.</title>
        <authorList>
            <person name="de Vries R.P."/>
            <person name="Riley R."/>
            <person name="Wiebenga A."/>
            <person name="Aguilar-Osorio G."/>
            <person name="Amillis S."/>
            <person name="Uchima C.A."/>
            <person name="Anderluh G."/>
            <person name="Asadollahi M."/>
            <person name="Askin M."/>
            <person name="Barry K."/>
            <person name="Battaglia E."/>
            <person name="Bayram O."/>
            <person name="Benocci T."/>
            <person name="Braus-Stromeyer S.A."/>
            <person name="Caldana C."/>
            <person name="Canovas D."/>
            <person name="Cerqueira G.C."/>
            <person name="Chen F."/>
            <person name="Chen W."/>
            <person name="Choi C."/>
            <person name="Clum A."/>
            <person name="Dos Santos R.A."/>
            <person name="Damasio A.R."/>
            <person name="Diallinas G."/>
            <person name="Emri T."/>
            <person name="Fekete E."/>
            <person name="Flipphi M."/>
            <person name="Freyberg S."/>
            <person name="Gallo A."/>
            <person name="Gournas C."/>
            <person name="Habgood R."/>
            <person name="Hainaut M."/>
            <person name="Harispe M.L."/>
            <person name="Henrissat B."/>
            <person name="Hilden K.S."/>
            <person name="Hope R."/>
            <person name="Hossain A."/>
            <person name="Karabika E."/>
            <person name="Karaffa L."/>
            <person name="Karanyi Z."/>
            <person name="Krasevec N."/>
            <person name="Kuo A."/>
            <person name="Kusch H."/>
            <person name="LaButti K."/>
            <person name="Lagendijk E.L."/>
            <person name="Lapidus A."/>
            <person name="Levasseur A."/>
            <person name="Lindquist E."/>
            <person name="Lipzen A."/>
            <person name="Logrieco A.F."/>
            <person name="MacCabe A."/>
            <person name="Maekelae M.R."/>
            <person name="Malavazi I."/>
            <person name="Melin P."/>
            <person name="Meyer V."/>
            <person name="Mielnichuk N."/>
            <person name="Miskei M."/>
            <person name="Molnar A.P."/>
            <person name="Mule G."/>
            <person name="Ngan C.Y."/>
            <person name="Orejas M."/>
            <person name="Orosz E."/>
            <person name="Ouedraogo J.P."/>
            <person name="Overkamp K.M."/>
            <person name="Park H.-S."/>
            <person name="Perrone G."/>
            <person name="Piumi F."/>
            <person name="Punt P.J."/>
            <person name="Ram A.F."/>
            <person name="Ramon A."/>
            <person name="Rauscher S."/>
            <person name="Record E."/>
            <person name="Riano-Pachon D.M."/>
            <person name="Robert V."/>
            <person name="Roehrig J."/>
            <person name="Ruller R."/>
            <person name="Salamov A."/>
            <person name="Salih N.S."/>
            <person name="Samson R.A."/>
            <person name="Sandor E."/>
            <person name="Sanguinetti M."/>
            <person name="Schuetze T."/>
            <person name="Sepcic K."/>
            <person name="Shelest E."/>
            <person name="Sherlock G."/>
            <person name="Sophianopoulou V."/>
            <person name="Squina F.M."/>
            <person name="Sun H."/>
            <person name="Susca A."/>
            <person name="Todd R.B."/>
            <person name="Tsang A."/>
            <person name="Unkles S.E."/>
            <person name="van de Wiele N."/>
            <person name="van Rossen-Uffink D."/>
            <person name="Oliveira J.V."/>
            <person name="Vesth T.C."/>
            <person name="Visser J."/>
            <person name="Yu J.-H."/>
            <person name="Zhou M."/>
            <person name="Andersen M.R."/>
            <person name="Archer D.B."/>
            <person name="Baker S.E."/>
            <person name="Benoit I."/>
            <person name="Brakhage A.A."/>
            <person name="Braus G.H."/>
            <person name="Fischer R."/>
            <person name="Frisvad J.C."/>
            <person name="Goldman G.H."/>
            <person name="Houbraken J."/>
            <person name="Oakley B."/>
            <person name="Pocsi I."/>
            <person name="Scazzocchio C."/>
            <person name="Seiboth B."/>
            <person name="vanKuyk P.A."/>
            <person name="Wortman J."/>
            <person name="Dyer P.S."/>
            <person name="Grigoriev I.V."/>
        </authorList>
    </citation>
    <scope>NUCLEOTIDE SEQUENCE [LARGE SCALE GENOMIC DNA]</scope>
    <source>
        <strain evidence="3">CBS 593.65</strain>
    </source>
</reference>
<dbReference type="AlphaFoldDB" id="A0A1L9T7Z8"/>
<dbReference type="Proteomes" id="UP000184356">
    <property type="component" value="Unassembled WGS sequence"/>
</dbReference>
<feature type="compositionally biased region" description="Basic and acidic residues" evidence="1">
    <location>
        <begin position="20"/>
        <end position="31"/>
    </location>
</feature>